<proteinExistence type="predicted"/>
<evidence type="ECO:0000256" key="1">
    <source>
        <dbReference type="SAM" id="MobiDB-lite"/>
    </source>
</evidence>
<feature type="compositionally biased region" description="Low complexity" evidence="1">
    <location>
        <begin position="8"/>
        <end position="22"/>
    </location>
</feature>
<dbReference type="AlphaFoldDB" id="A0A6J4VMG1"/>
<feature type="non-terminal residue" evidence="2">
    <location>
        <position position="1"/>
    </location>
</feature>
<name>A0A6J4VMG1_9BACT</name>
<feature type="region of interest" description="Disordered" evidence="1">
    <location>
        <begin position="1"/>
        <end position="36"/>
    </location>
</feature>
<feature type="compositionally biased region" description="Basic and acidic residues" evidence="1">
    <location>
        <begin position="300"/>
        <end position="326"/>
    </location>
</feature>
<sequence length="326" mass="35863">GGRHQRGQQRAGHGYGSASSGAPRTDPVRCSSPPLWALDRRDGAAARFARCAHLLLYPAPDPRRRPRSGRELRRDGPRPARRRPRDRGARGAARAPARKAPLARDRARRAGHRVRLRALLLDRDADRAGRTWCGRRRLAPGGDGGDGRGPRRRAPEAPVLDRLRGRCHCRPRLRDRPGCGRAAGRGRLAAGGGRDGRARVRRRWAVVTRARWLARDLLGARLFGAVPGRDRRRDAHARRSARRGRRQLVELPLPRRVQHVSRLLPLVPGASPGRGRPGRTDSARAAGVQPGLGGAPAGRAHLDRHGARLAAGDRLRRPHPLDPLHL</sequence>
<evidence type="ECO:0000313" key="2">
    <source>
        <dbReference type="EMBL" id="CAA9583086.1"/>
    </source>
</evidence>
<dbReference type="EMBL" id="CADCWJ010000795">
    <property type="protein sequence ID" value="CAA9583086.1"/>
    <property type="molecule type" value="Genomic_DNA"/>
</dbReference>
<protein>
    <submittedName>
        <fullName evidence="2">Permease of the drug/metabolite transporter (DMT) superfamily</fullName>
    </submittedName>
</protein>
<feature type="region of interest" description="Disordered" evidence="1">
    <location>
        <begin position="134"/>
        <end position="157"/>
    </location>
</feature>
<organism evidence="2">
    <name type="scientific">uncultured Thermomicrobiales bacterium</name>
    <dbReference type="NCBI Taxonomy" id="1645740"/>
    <lineage>
        <taxon>Bacteria</taxon>
        <taxon>Pseudomonadati</taxon>
        <taxon>Thermomicrobiota</taxon>
        <taxon>Thermomicrobia</taxon>
        <taxon>Thermomicrobiales</taxon>
        <taxon>environmental samples</taxon>
    </lineage>
</organism>
<feature type="compositionally biased region" description="Basic and acidic residues" evidence="1">
    <location>
        <begin position="68"/>
        <end position="78"/>
    </location>
</feature>
<accession>A0A6J4VMG1</accession>
<feature type="compositionally biased region" description="Low complexity" evidence="1">
    <location>
        <begin position="90"/>
        <end position="100"/>
    </location>
</feature>
<feature type="region of interest" description="Disordered" evidence="1">
    <location>
        <begin position="58"/>
        <end position="109"/>
    </location>
</feature>
<feature type="compositionally biased region" description="Basic and acidic residues" evidence="1">
    <location>
        <begin position="145"/>
        <end position="157"/>
    </location>
</feature>
<feature type="non-terminal residue" evidence="2">
    <location>
        <position position="326"/>
    </location>
</feature>
<gene>
    <name evidence="2" type="ORF">AVDCRST_MAG87-3609</name>
</gene>
<reference evidence="2" key="1">
    <citation type="submission" date="2020-02" db="EMBL/GenBank/DDBJ databases">
        <authorList>
            <person name="Meier V. D."/>
        </authorList>
    </citation>
    <scope>NUCLEOTIDE SEQUENCE</scope>
    <source>
        <strain evidence="2">AVDCRST_MAG87</strain>
    </source>
</reference>
<feature type="region of interest" description="Disordered" evidence="1">
    <location>
        <begin position="265"/>
        <end position="326"/>
    </location>
</feature>